<dbReference type="SUPFAM" id="SSF81606">
    <property type="entry name" value="PP2C-like"/>
    <property type="match status" value="1"/>
</dbReference>
<dbReference type="InterPro" id="IPR029016">
    <property type="entry name" value="GAF-like_dom_sf"/>
</dbReference>
<dbReference type="InterPro" id="IPR003018">
    <property type="entry name" value="GAF"/>
</dbReference>
<evidence type="ECO:0000259" key="3">
    <source>
        <dbReference type="SMART" id="SM00331"/>
    </source>
</evidence>
<dbReference type="PANTHER" id="PTHR43156:SF9">
    <property type="entry name" value="HAMP DOMAIN-CONTAINING PROTEIN"/>
    <property type="match status" value="1"/>
</dbReference>
<evidence type="ECO:0000256" key="1">
    <source>
        <dbReference type="ARBA" id="ARBA00022801"/>
    </source>
</evidence>
<keyword evidence="1" id="KW-0378">Hydrolase</keyword>
<dbReference type="AlphaFoldDB" id="H5SNW2"/>
<dbReference type="Pfam" id="PF13185">
    <property type="entry name" value="GAF_2"/>
    <property type="match status" value="1"/>
</dbReference>
<dbReference type="InterPro" id="IPR001932">
    <property type="entry name" value="PPM-type_phosphatase-like_dom"/>
</dbReference>
<proteinExistence type="predicted"/>
<dbReference type="Pfam" id="PF07228">
    <property type="entry name" value="SpoIIE"/>
    <property type="match status" value="1"/>
</dbReference>
<dbReference type="EMBL" id="AP011785">
    <property type="protein sequence ID" value="BAL57848.1"/>
    <property type="molecule type" value="Genomic_DNA"/>
</dbReference>
<dbReference type="SMART" id="SM00331">
    <property type="entry name" value="PP2C_SIG"/>
    <property type="match status" value="1"/>
</dbReference>
<organism evidence="4">
    <name type="scientific">uncultured Bacteroidota bacterium</name>
    <dbReference type="NCBI Taxonomy" id="152509"/>
    <lineage>
        <taxon>Bacteria</taxon>
        <taxon>Pseudomonadati</taxon>
        <taxon>Bacteroidota</taxon>
        <taxon>environmental samples</taxon>
    </lineage>
</organism>
<accession>H5SNW2</accession>
<dbReference type="SMART" id="SM00065">
    <property type="entry name" value="GAF"/>
    <property type="match status" value="1"/>
</dbReference>
<dbReference type="Gene3D" id="3.30.450.40">
    <property type="match status" value="1"/>
</dbReference>
<dbReference type="InterPro" id="IPR052016">
    <property type="entry name" value="Bact_Sigma-Reg"/>
</dbReference>
<dbReference type="PANTHER" id="PTHR43156">
    <property type="entry name" value="STAGE II SPORULATION PROTEIN E-RELATED"/>
    <property type="match status" value="1"/>
</dbReference>
<feature type="domain" description="PPM-type phosphatase" evidence="3">
    <location>
        <begin position="345"/>
        <end position="568"/>
    </location>
</feature>
<dbReference type="GO" id="GO:0016791">
    <property type="term" value="F:phosphatase activity"/>
    <property type="evidence" value="ECO:0007669"/>
    <property type="project" value="TreeGrafter"/>
</dbReference>
<feature type="domain" description="GAF" evidence="2">
    <location>
        <begin position="90"/>
        <end position="288"/>
    </location>
</feature>
<evidence type="ECO:0000313" key="4">
    <source>
        <dbReference type="EMBL" id="BAL57848.1"/>
    </source>
</evidence>
<dbReference type="InterPro" id="IPR036457">
    <property type="entry name" value="PPM-type-like_dom_sf"/>
</dbReference>
<reference evidence="4" key="2">
    <citation type="journal article" date="2012" name="PLoS ONE">
        <title>A Deeply Branching Thermophilic Bacterium with an Ancient Acetyl-CoA Pathway Dominates a Subsurface Ecosystem.</title>
        <authorList>
            <person name="Takami H."/>
            <person name="Noguchi H."/>
            <person name="Takaki Y."/>
            <person name="Uchiyama I."/>
            <person name="Toyoda A."/>
            <person name="Nishi S."/>
            <person name="Chee G.-J."/>
            <person name="Arai W."/>
            <person name="Nunoura T."/>
            <person name="Itoh T."/>
            <person name="Hattori M."/>
            <person name="Takai K."/>
        </authorList>
    </citation>
    <scope>NUCLEOTIDE SEQUENCE</scope>
</reference>
<name>H5SNW2_9BACT</name>
<gene>
    <name evidence="4" type="ORF">HGMM_F52E02C31</name>
</gene>
<reference evidence="4" key="1">
    <citation type="journal article" date="2005" name="Environ. Microbiol.">
        <title>Genetic and functional properties of uncultivated thermophilic crenarchaeotes from a subsurface gold mine as revealed by analysis of genome fragments.</title>
        <authorList>
            <person name="Nunoura T."/>
            <person name="Hirayama H."/>
            <person name="Takami H."/>
            <person name="Oida H."/>
            <person name="Nishi S."/>
            <person name="Shimamura S."/>
            <person name="Suzuki Y."/>
            <person name="Inagaki F."/>
            <person name="Takai K."/>
            <person name="Nealson K.H."/>
            <person name="Horikoshi K."/>
        </authorList>
    </citation>
    <scope>NUCLEOTIDE SEQUENCE</scope>
</reference>
<protein>
    <submittedName>
        <fullName evidence="4">Signal transduction protein</fullName>
    </submittedName>
</protein>
<dbReference type="SUPFAM" id="SSF55781">
    <property type="entry name" value="GAF domain-like"/>
    <property type="match status" value="1"/>
</dbReference>
<sequence length="569" mass="65861">MPDLHQLLEEELSQAEIHLFERAEEGLAYLEKSILEGKELFLFLAPVPQGEAFLTEALHRWPLAYGLGLTREAELLSLKKPFLTAYLNSHVHSLRPYLRELAQRYTERRQSEEQRKTLLEIHRVSLSLTGEVRLEWLVFKLLRISLDNSGAEEGFLIVPDPSDPSRLRVAGYAHAHQHEPYPYETKPIAEETRLFAPLIEYAARARENVLIEETDTSLWVRHPEWLRTHLKGVLVLPLIYQGRLLGLVYLANTTRPLELPPDKMELLKLFTAPAAIALQNAQLYAEMEERVRERTAEVIRQKEEIERQSLLLRQQNEDILASLRYAQRVQRAIFPPWSELRKAFPESFLFYLPREIVGGDFYWFAQRLSKAIVAVGDCTGHGIPGAFMTVIANTLLKQIVEMEGVFKPAEILYLLNLRMRAALQHEDQAYERFREGLELGLVQIDPRRYKLLYAGANRPLFFVRQGRGTEIRPDRITLGTPYEGEAPEFTLHTLDLQPGDMIYLFSDGFTDQLNSEGKRYQLRKFYEFLELIADQPPAQQALLLEAELQRWSQTARQTDDILVLGIRIR</sequence>
<dbReference type="Gene3D" id="3.60.40.10">
    <property type="entry name" value="PPM-type phosphatase domain"/>
    <property type="match status" value="1"/>
</dbReference>
<evidence type="ECO:0000259" key="2">
    <source>
        <dbReference type="SMART" id="SM00065"/>
    </source>
</evidence>